<gene>
    <name evidence="3" type="ORF">SAMN06265377_3951</name>
</gene>
<evidence type="ECO:0000313" key="3">
    <source>
        <dbReference type="EMBL" id="SNZ02092.1"/>
    </source>
</evidence>
<dbReference type="OrthoDB" id="679295at2"/>
<feature type="transmembrane region" description="Helical" evidence="1">
    <location>
        <begin position="54"/>
        <end position="79"/>
    </location>
</feature>
<dbReference type="RefSeq" id="WP_097047518.1">
    <property type="nucleotide sequence ID" value="NZ_OBEH01000009.1"/>
</dbReference>
<keyword evidence="4" id="KW-1185">Reference proteome</keyword>
<dbReference type="Proteomes" id="UP000219048">
    <property type="component" value="Unassembled WGS sequence"/>
</dbReference>
<name>A0A285MY28_9FLAO</name>
<dbReference type="EMBL" id="OBEH01000009">
    <property type="protein sequence ID" value="SNZ02092.1"/>
    <property type="molecule type" value="Genomic_DNA"/>
</dbReference>
<reference evidence="4" key="1">
    <citation type="submission" date="2017-09" db="EMBL/GenBank/DDBJ databases">
        <authorList>
            <person name="Varghese N."/>
            <person name="Submissions S."/>
        </authorList>
    </citation>
    <scope>NUCLEOTIDE SEQUENCE [LARGE SCALE GENOMIC DNA]</scope>
    <source>
        <strain evidence="4">DSM 25885</strain>
    </source>
</reference>
<proteinExistence type="predicted"/>
<evidence type="ECO:0000256" key="1">
    <source>
        <dbReference type="SAM" id="Phobius"/>
    </source>
</evidence>
<dbReference type="Pfam" id="PF19762">
    <property type="entry name" value="DUF6249"/>
    <property type="match status" value="1"/>
</dbReference>
<feature type="transmembrane region" description="Helical" evidence="1">
    <location>
        <begin position="6"/>
        <end position="21"/>
    </location>
</feature>
<evidence type="ECO:0000313" key="4">
    <source>
        <dbReference type="Proteomes" id="UP000219048"/>
    </source>
</evidence>
<dbReference type="InterPro" id="IPR046216">
    <property type="entry name" value="DUF6249"/>
</dbReference>
<keyword evidence="1" id="KW-0472">Membrane</keyword>
<sequence>MPELVFISLFLIIFGICYLYYSTRNKERMALIDKGADASIFIGGKRERKKVAPVWKIIILNLSLLLMGIGFGIILSTLLVEYVDYRDNGPIYVGTTFLSAGIGLFIGFFMTKRLYKEEE</sequence>
<dbReference type="AlphaFoldDB" id="A0A285MY28"/>
<accession>A0A285MY28</accession>
<protein>
    <recommendedName>
        <fullName evidence="2">DUF6249 domain-containing protein</fullName>
    </recommendedName>
</protein>
<feature type="transmembrane region" description="Helical" evidence="1">
    <location>
        <begin position="91"/>
        <end position="110"/>
    </location>
</feature>
<keyword evidence="1" id="KW-0812">Transmembrane</keyword>
<organism evidence="3 4">
    <name type="scientific">Flagellimonas pacifica</name>
    <dbReference type="NCBI Taxonomy" id="1247520"/>
    <lineage>
        <taxon>Bacteria</taxon>
        <taxon>Pseudomonadati</taxon>
        <taxon>Bacteroidota</taxon>
        <taxon>Flavobacteriia</taxon>
        <taxon>Flavobacteriales</taxon>
        <taxon>Flavobacteriaceae</taxon>
        <taxon>Flagellimonas</taxon>
    </lineage>
</organism>
<feature type="domain" description="DUF6249" evidence="2">
    <location>
        <begin position="7"/>
        <end position="112"/>
    </location>
</feature>
<keyword evidence="1" id="KW-1133">Transmembrane helix</keyword>
<evidence type="ECO:0000259" key="2">
    <source>
        <dbReference type="Pfam" id="PF19762"/>
    </source>
</evidence>